<feature type="domain" description="Chalcone isomerase" evidence="1">
    <location>
        <begin position="23"/>
        <end position="166"/>
    </location>
</feature>
<organism evidence="2">
    <name type="scientific">mine drainage metagenome</name>
    <dbReference type="NCBI Taxonomy" id="410659"/>
    <lineage>
        <taxon>unclassified sequences</taxon>
        <taxon>metagenomes</taxon>
        <taxon>ecological metagenomes</taxon>
    </lineage>
</organism>
<proteinExistence type="predicted"/>
<accession>A0A1J5QU45</accession>
<dbReference type="InterPro" id="IPR016088">
    <property type="entry name" value="Chalcone_isomerase_3-sand"/>
</dbReference>
<comment type="caution">
    <text evidence="2">The sequence shown here is derived from an EMBL/GenBank/DDBJ whole genome shotgun (WGS) entry which is preliminary data.</text>
</comment>
<dbReference type="Gene3D" id="3.50.70.10">
    <property type="match status" value="1"/>
</dbReference>
<reference evidence="2" key="1">
    <citation type="submission" date="2016-10" db="EMBL/GenBank/DDBJ databases">
        <title>Sequence of Gallionella enrichment culture.</title>
        <authorList>
            <person name="Poehlein A."/>
            <person name="Muehling M."/>
            <person name="Daniel R."/>
        </authorList>
    </citation>
    <scope>NUCLEOTIDE SEQUENCE</scope>
</reference>
<dbReference type="AlphaFoldDB" id="A0A1J5QU45"/>
<gene>
    <name evidence="2" type="ORF">GALL_309700</name>
</gene>
<evidence type="ECO:0000313" key="2">
    <source>
        <dbReference type="EMBL" id="OIQ87182.1"/>
    </source>
</evidence>
<protein>
    <recommendedName>
        <fullName evidence="1">Chalcone isomerase domain-containing protein</fullName>
    </recommendedName>
</protein>
<dbReference type="EMBL" id="MLJW01000436">
    <property type="protein sequence ID" value="OIQ87182.1"/>
    <property type="molecule type" value="Genomic_DNA"/>
</dbReference>
<sequence length="202" mass="21078">MKKLLLAAALATSFISANANAAIKVGGVSIEQSAPANGVPLWINGAGLVTLAGHRLAAALYVPQNTTSNSDIMTAHMKELRLIPLKPMGGAQLGMAIDALVKKGVSAAQYKQYQPDLAKMQDMFKSVKTIAAGETVSLRFFSKQGTYVMVPSGLKMAPIGGPELFDSIARALPASVINSAAVQRQNHPTADCLGCAKSEKAL</sequence>
<dbReference type="InterPro" id="IPR016087">
    <property type="entry name" value="Chalcone_isomerase"/>
</dbReference>
<evidence type="ECO:0000259" key="1">
    <source>
        <dbReference type="Pfam" id="PF16036"/>
    </source>
</evidence>
<dbReference type="Pfam" id="PF16036">
    <property type="entry name" value="Chalcone_3"/>
    <property type="match status" value="1"/>
</dbReference>
<name>A0A1J5QU45_9ZZZZ</name>